<dbReference type="InterPro" id="IPR054542">
    <property type="entry name" value="Cys_met_metab_PP"/>
</dbReference>
<gene>
    <name evidence="5" type="ORF">G3580_06775</name>
</gene>
<evidence type="ECO:0000313" key="5">
    <source>
        <dbReference type="EMBL" id="QID17376.1"/>
    </source>
</evidence>
<dbReference type="InterPro" id="IPR015421">
    <property type="entry name" value="PyrdxlP-dep_Trfase_major"/>
</dbReference>
<dbReference type="GO" id="GO:0005737">
    <property type="term" value="C:cytoplasm"/>
    <property type="evidence" value="ECO:0007669"/>
    <property type="project" value="TreeGrafter"/>
</dbReference>
<dbReference type="PANTHER" id="PTHR11808:SF85">
    <property type="entry name" value="CYSTATHIONINE GAMMA-LYASE-RELATED"/>
    <property type="match status" value="1"/>
</dbReference>
<dbReference type="PIRSF" id="PIRSF001434">
    <property type="entry name" value="CGS"/>
    <property type="match status" value="1"/>
</dbReference>
<dbReference type="RefSeq" id="WP_173764540.1">
    <property type="nucleotide sequence ID" value="NZ_CP048836.1"/>
</dbReference>
<dbReference type="GO" id="GO:0004123">
    <property type="term" value="F:cystathionine gamma-lyase activity"/>
    <property type="evidence" value="ECO:0007669"/>
    <property type="project" value="TreeGrafter"/>
</dbReference>
<name>A0A6C1B174_9RHOO</name>
<accession>A0A6C1B174</accession>
<dbReference type="GO" id="GO:0008483">
    <property type="term" value="F:transaminase activity"/>
    <property type="evidence" value="ECO:0007669"/>
    <property type="project" value="UniProtKB-KW"/>
</dbReference>
<protein>
    <submittedName>
        <fullName evidence="5">Aminotransferase class I/II-fold pyridoxal phosphate-dependent enzyme</fullName>
    </submittedName>
</protein>
<dbReference type="Gene3D" id="3.40.640.10">
    <property type="entry name" value="Type I PLP-dependent aspartate aminotransferase-like (Major domain)"/>
    <property type="match status" value="1"/>
</dbReference>
<reference evidence="5 6" key="1">
    <citation type="submission" date="2020-02" db="EMBL/GenBank/DDBJ databases">
        <title>Nitrogenibacter mangrovi gen. nov., sp. nov. isolated from mangrove sediment, a denitrifying betaproteobacterium.</title>
        <authorList>
            <person name="Liao H."/>
            <person name="Tian Y."/>
        </authorList>
    </citation>
    <scope>NUCLEOTIDE SEQUENCE [LARGE SCALE GENOMIC DNA]</scope>
    <source>
        <strain evidence="5 6">M9-3-2</strain>
    </source>
</reference>
<dbReference type="KEGG" id="azq:G3580_06775"/>
<organism evidence="5 6">
    <name type="scientific">Nitrogeniibacter mangrovi</name>
    <dbReference type="NCBI Taxonomy" id="2016596"/>
    <lineage>
        <taxon>Bacteria</taxon>
        <taxon>Pseudomonadati</taxon>
        <taxon>Pseudomonadota</taxon>
        <taxon>Betaproteobacteria</taxon>
        <taxon>Rhodocyclales</taxon>
        <taxon>Zoogloeaceae</taxon>
        <taxon>Nitrogeniibacter</taxon>
    </lineage>
</organism>
<comment type="similarity">
    <text evidence="4">Belongs to the trans-sulfuration enzymes family.</text>
</comment>
<dbReference type="Pfam" id="PF01053">
    <property type="entry name" value="Cys_Met_Meta_PP"/>
    <property type="match status" value="1"/>
</dbReference>
<dbReference type="GO" id="GO:0009086">
    <property type="term" value="P:methionine biosynthetic process"/>
    <property type="evidence" value="ECO:0007669"/>
    <property type="project" value="UniProtKB-ARBA"/>
</dbReference>
<dbReference type="CDD" id="cd00614">
    <property type="entry name" value="CGS_like"/>
    <property type="match status" value="1"/>
</dbReference>
<evidence type="ECO:0000256" key="1">
    <source>
        <dbReference type="ARBA" id="ARBA00001933"/>
    </source>
</evidence>
<evidence type="ECO:0000256" key="3">
    <source>
        <dbReference type="PIRSR" id="PIRSR001434-2"/>
    </source>
</evidence>
<feature type="modified residue" description="N6-(pyridoxal phosphate)lysine" evidence="3">
    <location>
        <position position="207"/>
    </location>
</feature>
<dbReference type="EMBL" id="CP048836">
    <property type="protein sequence ID" value="QID17376.1"/>
    <property type="molecule type" value="Genomic_DNA"/>
</dbReference>
<dbReference type="InterPro" id="IPR000277">
    <property type="entry name" value="Cys/Met-Metab_PyrdxlP-dep_enz"/>
</dbReference>
<dbReference type="SUPFAM" id="SSF53383">
    <property type="entry name" value="PLP-dependent transferases"/>
    <property type="match status" value="1"/>
</dbReference>
<dbReference type="Gene3D" id="3.90.1150.10">
    <property type="entry name" value="Aspartate Aminotransferase, domain 1"/>
    <property type="match status" value="1"/>
</dbReference>
<keyword evidence="5" id="KW-0032">Aminotransferase</keyword>
<keyword evidence="5" id="KW-0808">Transferase</keyword>
<evidence type="ECO:0000256" key="4">
    <source>
        <dbReference type="RuleBase" id="RU362118"/>
    </source>
</evidence>
<evidence type="ECO:0000313" key="6">
    <source>
        <dbReference type="Proteomes" id="UP000501991"/>
    </source>
</evidence>
<comment type="cofactor">
    <cofactor evidence="1 4">
        <name>pyridoxal 5'-phosphate</name>
        <dbReference type="ChEBI" id="CHEBI:597326"/>
    </cofactor>
</comment>
<dbReference type="FunFam" id="3.90.1150.10:FF:000033">
    <property type="entry name" value="Cystathionine gamma-synthase"/>
    <property type="match status" value="1"/>
</dbReference>
<dbReference type="PANTHER" id="PTHR11808">
    <property type="entry name" value="TRANS-SULFURATION ENZYME FAMILY MEMBER"/>
    <property type="match status" value="1"/>
</dbReference>
<dbReference type="GO" id="GO:0019346">
    <property type="term" value="P:transsulfuration"/>
    <property type="evidence" value="ECO:0007669"/>
    <property type="project" value="InterPro"/>
</dbReference>
<dbReference type="Proteomes" id="UP000501991">
    <property type="component" value="Chromosome"/>
</dbReference>
<proteinExistence type="inferred from homology"/>
<keyword evidence="2 3" id="KW-0663">Pyridoxal phosphate</keyword>
<dbReference type="GO" id="GO:0030170">
    <property type="term" value="F:pyridoxal phosphate binding"/>
    <property type="evidence" value="ECO:0007669"/>
    <property type="project" value="InterPro"/>
</dbReference>
<dbReference type="GO" id="GO:0019343">
    <property type="term" value="P:cysteine biosynthetic process via cystathionine"/>
    <property type="evidence" value="ECO:0007669"/>
    <property type="project" value="TreeGrafter"/>
</dbReference>
<sequence>MTHTHWHLATRCIHVEGHADALGSPHTPLYDTTTFRFPDTQALCEVAEGRRRGYFYSRYGSNPTIHSLEARLASLEEADGALAFASGMAAISATLLAHARNGIVCIGEIYGGTRALLQNQLASLGLPVTEVAAGNTTALDNALQAGARLVYLETPANPTLEIIDIAAVAETAHQHGARVVVDSTFATPVNQQPLVLGADLVIHSATKYLGGHSDLTGGVVAGAAVLLEPIDAWRRNLGQTIAPETAHLLSRSLATLDVRVARHNASALTIAQAMKAHPRVRQVLYPGLPEFPGHAVAARQMRGFGGMLTLAVDGDATATSAVADRFGLFALAVSLGGVESLVSQPALTSHRSLDPATRAARGIGDNLLRLSIGLESPDDLLTDLNQALAIL</sequence>
<dbReference type="PROSITE" id="PS00868">
    <property type="entry name" value="CYS_MET_METAB_PP"/>
    <property type="match status" value="1"/>
</dbReference>
<dbReference type="FunFam" id="3.40.640.10:FF:000046">
    <property type="entry name" value="Cystathionine gamma-lyase"/>
    <property type="match status" value="1"/>
</dbReference>
<dbReference type="InterPro" id="IPR015422">
    <property type="entry name" value="PyrdxlP-dep_Trfase_small"/>
</dbReference>
<dbReference type="AlphaFoldDB" id="A0A6C1B174"/>
<keyword evidence="6" id="KW-1185">Reference proteome</keyword>
<evidence type="ECO:0000256" key="2">
    <source>
        <dbReference type="ARBA" id="ARBA00022898"/>
    </source>
</evidence>
<dbReference type="InterPro" id="IPR015424">
    <property type="entry name" value="PyrdxlP-dep_Trfase"/>
</dbReference>